<sequence length="215" mass="22940">MRGPTGAITTVPSPGNALLWLGSSVLQGILYGVLTIKVHRFVLIGEGVEPLLPLNGKPLGRYLLVWLGIAASMLVVAVALFLAVRAAHAFAVVIYVPVIVVFVFVLTRLSLVYPAIALGSRVELRAAWNDSRGHVWSIFGVGIVSYLPLVIVSVIFGIVVGIKHAALGQHPGLAVTTIGQTLFNAVFIVLAAASMSWLYRRYASELLAHVEDAPQ</sequence>
<feature type="transmembrane region" description="Helical" evidence="1">
    <location>
        <begin position="17"/>
        <end position="34"/>
    </location>
</feature>
<dbReference type="AlphaFoldDB" id="A0A848IHX3"/>
<dbReference type="Proteomes" id="UP000544134">
    <property type="component" value="Unassembled WGS sequence"/>
</dbReference>
<keyword evidence="1" id="KW-0812">Transmembrane</keyword>
<keyword evidence="1" id="KW-0472">Membrane</keyword>
<proteinExistence type="predicted"/>
<feature type="transmembrane region" description="Helical" evidence="1">
    <location>
        <begin position="135"/>
        <end position="162"/>
    </location>
</feature>
<reference evidence="2 3" key="1">
    <citation type="submission" date="2020-04" db="EMBL/GenBank/DDBJ databases">
        <title>Paraburkholderia sp. RP-4-7 isolated from soil.</title>
        <authorList>
            <person name="Dahal R.H."/>
        </authorList>
    </citation>
    <scope>NUCLEOTIDE SEQUENCE [LARGE SCALE GENOMIC DNA]</scope>
    <source>
        <strain evidence="2 3">RP-4-7</strain>
    </source>
</reference>
<evidence type="ECO:0000256" key="1">
    <source>
        <dbReference type="SAM" id="Phobius"/>
    </source>
</evidence>
<feature type="transmembrane region" description="Helical" evidence="1">
    <location>
        <begin position="90"/>
        <end position="114"/>
    </location>
</feature>
<comment type="caution">
    <text evidence="2">The sequence shown here is derived from an EMBL/GenBank/DDBJ whole genome shotgun (WGS) entry which is preliminary data.</text>
</comment>
<feature type="transmembrane region" description="Helical" evidence="1">
    <location>
        <begin position="182"/>
        <end position="199"/>
    </location>
</feature>
<name>A0A848IHX3_9BURK</name>
<protein>
    <recommendedName>
        <fullName evidence="4">Glycerophosphoryl diester phosphodiesterase membrane domain-containing protein</fullName>
    </recommendedName>
</protein>
<evidence type="ECO:0008006" key="4">
    <source>
        <dbReference type="Google" id="ProtNLM"/>
    </source>
</evidence>
<keyword evidence="3" id="KW-1185">Reference proteome</keyword>
<evidence type="ECO:0000313" key="2">
    <source>
        <dbReference type="EMBL" id="NML99818.1"/>
    </source>
</evidence>
<keyword evidence="1" id="KW-1133">Transmembrane helix</keyword>
<accession>A0A848IHX3</accession>
<evidence type="ECO:0000313" key="3">
    <source>
        <dbReference type="Proteomes" id="UP000544134"/>
    </source>
</evidence>
<feature type="transmembrane region" description="Helical" evidence="1">
    <location>
        <begin position="62"/>
        <end position="84"/>
    </location>
</feature>
<dbReference type="RefSeq" id="WP_169486782.1">
    <property type="nucleotide sequence ID" value="NZ_JABBGJ010000018.1"/>
</dbReference>
<dbReference type="EMBL" id="JABBGJ010000018">
    <property type="protein sequence ID" value="NML99818.1"/>
    <property type="molecule type" value="Genomic_DNA"/>
</dbReference>
<organism evidence="2 3">
    <name type="scientific">Paraburkholderia polaris</name>
    <dbReference type="NCBI Taxonomy" id="2728848"/>
    <lineage>
        <taxon>Bacteria</taxon>
        <taxon>Pseudomonadati</taxon>
        <taxon>Pseudomonadota</taxon>
        <taxon>Betaproteobacteria</taxon>
        <taxon>Burkholderiales</taxon>
        <taxon>Burkholderiaceae</taxon>
        <taxon>Paraburkholderia</taxon>
    </lineage>
</organism>
<gene>
    <name evidence="2" type="ORF">HHL24_17995</name>
</gene>